<sequence>MMLKQNKSKKPSVYRTIQSMKQKASSNKPRPKTTQNNNALPTSSKEPPSFPSASSNPSLKHNPHTNVNPMTPLLFKLKKTTEKDTQPLKSHTPNTKSKPISQSHPKISSKNSPKDPLATIKTLNLFTTVSPKKNPETPYILRSLREMSAKLKKYQGKRSKKSKKFPSKALQKSLQTHNLERDFQSAEFWFNHNRNIKEKGLSKLTKMLQNNQRGRNEKRSWLEPDEKGEIERPSSKMMKSCMKMIGQVEHGMREYQSLNQFMKKEL</sequence>
<dbReference type="EMBL" id="CAMPGE010001201">
    <property type="protein sequence ID" value="CAI2359977.1"/>
    <property type="molecule type" value="Genomic_DNA"/>
</dbReference>
<name>A0AAD1U3S8_EUPCR</name>
<comment type="caution">
    <text evidence="2">The sequence shown here is derived from an EMBL/GenBank/DDBJ whole genome shotgun (WGS) entry which is preliminary data.</text>
</comment>
<keyword evidence="3" id="KW-1185">Reference proteome</keyword>
<evidence type="ECO:0000313" key="2">
    <source>
        <dbReference type="EMBL" id="CAI2359977.1"/>
    </source>
</evidence>
<feature type="compositionally biased region" description="Basic residues" evidence="1">
    <location>
        <begin position="1"/>
        <end position="12"/>
    </location>
</feature>
<dbReference type="Proteomes" id="UP001295684">
    <property type="component" value="Unassembled WGS sequence"/>
</dbReference>
<proteinExistence type="predicted"/>
<feature type="region of interest" description="Disordered" evidence="1">
    <location>
        <begin position="1"/>
        <end position="116"/>
    </location>
</feature>
<evidence type="ECO:0000313" key="3">
    <source>
        <dbReference type="Proteomes" id="UP001295684"/>
    </source>
</evidence>
<dbReference type="AlphaFoldDB" id="A0AAD1U3S8"/>
<protein>
    <submittedName>
        <fullName evidence="2">Uncharacterized protein</fullName>
    </submittedName>
</protein>
<feature type="region of interest" description="Disordered" evidence="1">
    <location>
        <begin position="209"/>
        <end position="238"/>
    </location>
</feature>
<organism evidence="2 3">
    <name type="scientific">Euplotes crassus</name>
    <dbReference type="NCBI Taxonomy" id="5936"/>
    <lineage>
        <taxon>Eukaryota</taxon>
        <taxon>Sar</taxon>
        <taxon>Alveolata</taxon>
        <taxon>Ciliophora</taxon>
        <taxon>Intramacronucleata</taxon>
        <taxon>Spirotrichea</taxon>
        <taxon>Hypotrichia</taxon>
        <taxon>Euplotida</taxon>
        <taxon>Euplotidae</taxon>
        <taxon>Moneuplotes</taxon>
    </lineage>
</organism>
<feature type="compositionally biased region" description="Polar residues" evidence="1">
    <location>
        <begin position="15"/>
        <end position="46"/>
    </location>
</feature>
<feature type="compositionally biased region" description="Basic and acidic residues" evidence="1">
    <location>
        <begin position="214"/>
        <end position="234"/>
    </location>
</feature>
<feature type="compositionally biased region" description="Polar residues" evidence="1">
    <location>
        <begin position="87"/>
        <end position="111"/>
    </location>
</feature>
<evidence type="ECO:0000256" key="1">
    <source>
        <dbReference type="SAM" id="MobiDB-lite"/>
    </source>
</evidence>
<reference evidence="2" key="1">
    <citation type="submission" date="2023-07" db="EMBL/GenBank/DDBJ databases">
        <authorList>
            <consortium name="AG Swart"/>
            <person name="Singh M."/>
            <person name="Singh A."/>
            <person name="Seah K."/>
            <person name="Emmerich C."/>
        </authorList>
    </citation>
    <scope>NUCLEOTIDE SEQUENCE</scope>
    <source>
        <strain evidence="2">DP1</strain>
    </source>
</reference>
<accession>A0AAD1U3S8</accession>
<gene>
    <name evidence="2" type="ORF">ECRASSUSDP1_LOCUS1272</name>
</gene>